<dbReference type="STRING" id="858640.A3K86_18410"/>
<dbReference type="AlphaFoldDB" id="A0A178K1H9"/>
<proteinExistence type="predicted"/>
<reference evidence="3 4" key="1">
    <citation type="submission" date="2016-03" db="EMBL/GenBank/DDBJ databases">
        <title>Photobacterium proteolyticum sp. nov. a protease producing bacterium isolated from ocean sediments of Laizhou Bay.</title>
        <authorList>
            <person name="Li Y."/>
        </authorList>
    </citation>
    <scope>NUCLEOTIDE SEQUENCE [LARGE SCALE GENOMIC DNA]</scope>
    <source>
        <strain evidence="3 4">R-40508</strain>
    </source>
</reference>
<evidence type="ECO:0000259" key="2">
    <source>
        <dbReference type="Pfam" id="PF07603"/>
    </source>
</evidence>
<evidence type="ECO:0000313" key="4">
    <source>
        <dbReference type="Proteomes" id="UP000078503"/>
    </source>
</evidence>
<dbReference type="RefSeq" id="WP_068334787.1">
    <property type="nucleotide sequence ID" value="NZ_LVHF01000033.1"/>
</dbReference>
<dbReference type="Pfam" id="PF07603">
    <property type="entry name" value="Lcl_C"/>
    <property type="match status" value="1"/>
</dbReference>
<protein>
    <recommendedName>
        <fullName evidence="2">Lcl C-terminal domain-containing protein</fullName>
    </recommendedName>
</protein>
<evidence type="ECO:0000256" key="1">
    <source>
        <dbReference type="SAM" id="SignalP"/>
    </source>
</evidence>
<feature type="signal peptide" evidence="1">
    <location>
        <begin position="1"/>
        <end position="23"/>
    </location>
</feature>
<keyword evidence="1" id="KW-0732">Signal</keyword>
<sequence>MKKTVTSTLITALFALMTTNAMATSQECDLNLTKSAPDVRFKDNNDGTVTDLRTDLVWRRCALGQTWNKTNNVCEGKVTGMYWQAALQRAEIINNDVSDPLHQLGGRQEWRLPNIKELQSLRESSCVSPAVNKRFFPLNFDYLSLESTAWSSTPSYSNKGNILTVGMGDGLTTTFDASSTKLGVLLVSSK</sequence>
<dbReference type="PANTHER" id="PTHR35812:SF1">
    <property type="entry name" value="LIPOPROTEIN"/>
    <property type="match status" value="1"/>
</dbReference>
<feature type="domain" description="Lcl C-terminal" evidence="2">
    <location>
        <begin position="47"/>
        <end position="186"/>
    </location>
</feature>
<feature type="chain" id="PRO_5008089886" description="Lcl C-terminal domain-containing protein" evidence="1">
    <location>
        <begin position="24"/>
        <end position="190"/>
    </location>
</feature>
<comment type="caution">
    <text evidence="3">The sequence shown here is derived from an EMBL/GenBank/DDBJ whole genome shotgun (WGS) entry which is preliminary data.</text>
</comment>
<accession>A0A178K1H9</accession>
<gene>
    <name evidence="3" type="ORF">A3K86_18410</name>
</gene>
<dbReference type="EMBL" id="LVHF01000033">
    <property type="protein sequence ID" value="OAN10957.1"/>
    <property type="molecule type" value="Genomic_DNA"/>
</dbReference>
<dbReference type="Proteomes" id="UP000078503">
    <property type="component" value="Unassembled WGS sequence"/>
</dbReference>
<keyword evidence="4" id="KW-1185">Reference proteome</keyword>
<dbReference type="PANTHER" id="PTHR35812">
    <property type="entry name" value="LIPOPROTEIN"/>
    <property type="match status" value="1"/>
</dbReference>
<evidence type="ECO:0000313" key="3">
    <source>
        <dbReference type="EMBL" id="OAN10957.1"/>
    </source>
</evidence>
<name>A0A178K1H9_9GAMM</name>
<organism evidence="3 4">
    <name type="scientific">Photobacterium jeanii</name>
    <dbReference type="NCBI Taxonomy" id="858640"/>
    <lineage>
        <taxon>Bacteria</taxon>
        <taxon>Pseudomonadati</taxon>
        <taxon>Pseudomonadota</taxon>
        <taxon>Gammaproteobacteria</taxon>
        <taxon>Vibrionales</taxon>
        <taxon>Vibrionaceae</taxon>
        <taxon>Photobacterium</taxon>
    </lineage>
</organism>
<dbReference type="OrthoDB" id="9793251at2"/>
<dbReference type="InterPro" id="IPR011460">
    <property type="entry name" value="Lcl_C"/>
</dbReference>